<dbReference type="RefSeq" id="WP_255329441.1">
    <property type="nucleotide sequence ID" value="NZ_JAKZEU010000002.1"/>
</dbReference>
<dbReference type="Pfam" id="PF13442">
    <property type="entry name" value="Cytochrome_CBB3"/>
    <property type="match status" value="1"/>
</dbReference>
<evidence type="ECO:0000256" key="4">
    <source>
        <dbReference type="ARBA" id="ARBA00022982"/>
    </source>
</evidence>
<evidence type="ECO:0000256" key="7">
    <source>
        <dbReference type="SAM" id="Phobius"/>
    </source>
</evidence>
<comment type="caution">
    <text evidence="9">The sequence shown here is derived from an EMBL/GenBank/DDBJ whole genome shotgun (WGS) entry which is preliminary data.</text>
</comment>
<evidence type="ECO:0000256" key="6">
    <source>
        <dbReference type="PROSITE-ProRule" id="PRU00433"/>
    </source>
</evidence>
<keyword evidence="5 6" id="KW-0408">Iron</keyword>
<dbReference type="PANTHER" id="PTHR33751">
    <property type="entry name" value="CBB3-TYPE CYTOCHROME C OXIDASE SUBUNIT FIXP"/>
    <property type="match status" value="1"/>
</dbReference>
<evidence type="ECO:0000313" key="10">
    <source>
        <dbReference type="Proteomes" id="UP001203945"/>
    </source>
</evidence>
<gene>
    <name evidence="9" type="ORF">MLD63_08545</name>
</gene>
<dbReference type="EMBL" id="JAKZEU010000002">
    <property type="protein sequence ID" value="MCQ0970469.1"/>
    <property type="molecule type" value="Genomic_DNA"/>
</dbReference>
<proteinExistence type="predicted"/>
<evidence type="ECO:0000256" key="2">
    <source>
        <dbReference type="ARBA" id="ARBA00022617"/>
    </source>
</evidence>
<keyword evidence="7" id="KW-0472">Membrane</keyword>
<dbReference type="PANTHER" id="PTHR33751:SF9">
    <property type="entry name" value="CYTOCHROME C4"/>
    <property type="match status" value="1"/>
</dbReference>
<feature type="domain" description="Cytochrome c" evidence="8">
    <location>
        <begin position="262"/>
        <end position="352"/>
    </location>
</feature>
<keyword evidence="7" id="KW-1133">Transmembrane helix</keyword>
<dbReference type="PROSITE" id="PS51007">
    <property type="entry name" value="CYTC"/>
    <property type="match status" value="3"/>
</dbReference>
<organism evidence="9 10">
    <name type="scientific">Paracoccus albicereus</name>
    <dbReference type="NCBI Taxonomy" id="2922394"/>
    <lineage>
        <taxon>Bacteria</taxon>
        <taxon>Pseudomonadati</taxon>
        <taxon>Pseudomonadota</taxon>
        <taxon>Alphaproteobacteria</taxon>
        <taxon>Rhodobacterales</taxon>
        <taxon>Paracoccaceae</taxon>
        <taxon>Paracoccus</taxon>
    </lineage>
</organism>
<evidence type="ECO:0000256" key="5">
    <source>
        <dbReference type="ARBA" id="ARBA00023004"/>
    </source>
</evidence>
<keyword evidence="1" id="KW-0813">Transport</keyword>
<keyword evidence="10" id="KW-1185">Reference proteome</keyword>
<keyword evidence="3 6" id="KW-0479">Metal-binding</keyword>
<protein>
    <submittedName>
        <fullName evidence="9">C-type cytochrome</fullName>
    </submittedName>
</protein>
<dbReference type="Pfam" id="PF00034">
    <property type="entry name" value="Cytochrom_C"/>
    <property type="match status" value="1"/>
</dbReference>
<dbReference type="SUPFAM" id="SSF46626">
    <property type="entry name" value="Cytochrome c"/>
    <property type="match status" value="3"/>
</dbReference>
<sequence length="358" mass="38513">MIDPRRLIENLGLKGVRDLTILIVVLVLGFAGAVVGVGLYNVSARADHFPGVTWVLHTTFRNSVSLRADETPPDDLSTPGMISLGAGHYEQACAECHARPGGQQDATVEEMLPRPPKLFSTELSRWSASELHWIVYNGVKMSGMPGWPAERTDDVWPIVAFLRSAGEMTPENYAAATGGEERGRCAMCHGAEGVSTNPQIPRLDILSSEYVAQSLRAYREGGRDSAIMAQAARALDDQTIERLANSFDALGPSGSDGIVDAKQVLRGRALANAEGEGRTPSCSACHGPWQHRLNEAFPSLSGQHAPYLAAQLRLWRDGPRGGGQAAELMHHAAENLTDNEIAALASYYASRDPAPINP</sequence>
<keyword evidence="7" id="KW-0812">Transmembrane</keyword>
<feature type="transmembrane region" description="Helical" evidence="7">
    <location>
        <begin position="21"/>
        <end position="40"/>
    </location>
</feature>
<dbReference type="InterPro" id="IPR050597">
    <property type="entry name" value="Cytochrome_c_Oxidase_Subunit"/>
</dbReference>
<dbReference type="InterPro" id="IPR036909">
    <property type="entry name" value="Cyt_c-like_dom_sf"/>
</dbReference>
<accession>A0ABT1MQ86</accession>
<dbReference type="Gene3D" id="1.10.760.10">
    <property type="entry name" value="Cytochrome c-like domain"/>
    <property type="match status" value="3"/>
</dbReference>
<dbReference type="Proteomes" id="UP001203945">
    <property type="component" value="Unassembled WGS sequence"/>
</dbReference>
<evidence type="ECO:0000259" key="8">
    <source>
        <dbReference type="PROSITE" id="PS51007"/>
    </source>
</evidence>
<evidence type="ECO:0000313" key="9">
    <source>
        <dbReference type="EMBL" id="MCQ0970469.1"/>
    </source>
</evidence>
<reference evidence="9 10" key="1">
    <citation type="submission" date="2022-03" db="EMBL/GenBank/DDBJ databases">
        <authorList>
            <person name="He Y."/>
        </authorList>
    </citation>
    <scope>NUCLEOTIDE SEQUENCE [LARGE SCALE GENOMIC DNA]</scope>
    <source>
        <strain evidence="9 10">TK19116</strain>
    </source>
</reference>
<feature type="domain" description="Cytochrome c" evidence="8">
    <location>
        <begin position="80"/>
        <end position="166"/>
    </location>
</feature>
<keyword evidence="2 6" id="KW-0349">Heme</keyword>
<evidence type="ECO:0000256" key="3">
    <source>
        <dbReference type="ARBA" id="ARBA00022723"/>
    </source>
</evidence>
<keyword evidence="4" id="KW-0249">Electron transport</keyword>
<name>A0ABT1MQ86_9RHOB</name>
<feature type="domain" description="Cytochrome c" evidence="8">
    <location>
        <begin position="173"/>
        <end position="251"/>
    </location>
</feature>
<dbReference type="InterPro" id="IPR009056">
    <property type="entry name" value="Cyt_c-like_dom"/>
</dbReference>
<evidence type="ECO:0000256" key="1">
    <source>
        <dbReference type="ARBA" id="ARBA00022448"/>
    </source>
</evidence>